<dbReference type="Gene3D" id="3.40.630.10">
    <property type="entry name" value="Zn peptidases"/>
    <property type="match status" value="1"/>
</dbReference>
<name>A0A1I1LXL0_9FLAO</name>
<reference evidence="7" key="1">
    <citation type="submission" date="2016-10" db="EMBL/GenBank/DDBJ databases">
        <authorList>
            <person name="Varghese N."/>
            <person name="Submissions S."/>
        </authorList>
    </citation>
    <scope>NUCLEOTIDE SEQUENCE [LARGE SCALE GENOMIC DNA]</scope>
    <source>
        <strain evidence="7">CGMCC 1.10370</strain>
    </source>
</reference>
<organism evidence="6 7">
    <name type="scientific">Flavobacterium phragmitis</name>
    <dbReference type="NCBI Taxonomy" id="739143"/>
    <lineage>
        <taxon>Bacteria</taxon>
        <taxon>Pseudomonadati</taxon>
        <taxon>Bacteroidota</taxon>
        <taxon>Flavobacteriia</taxon>
        <taxon>Flavobacteriales</taxon>
        <taxon>Flavobacteriaceae</taxon>
        <taxon>Flavobacterium</taxon>
    </lineage>
</organism>
<evidence type="ECO:0000256" key="4">
    <source>
        <dbReference type="ARBA" id="ARBA00022833"/>
    </source>
</evidence>
<dbReference type="PANTHER" id="PTHR37326:SF1">
    <property type="entry name" value="BLL3975 PROTEIN"/>
    <property type="match status" value="1"/>
</dbReference>
<keyword evidence="4" id="KW-0862">Zinc</keyword>
<dbReference type="STRING" id="739143.SAMN05216297_102168"/>
<evidence type="ECO:0000256" key="3">
    <source>
        <dbReference type="ARBA" id="ARBA00022801"/>
    </source>
</evidence>
<comment type="cofactor">
    <cofactor evidence="1">
        <name>Zn(2+)</name>
        <dbReference type="ChEBI" id="CHEBI:29105"/>
    </cofactor>
</comment>
<evidence type="ECO:0000313" key="6">
    <source>
        <dbReference type="EMBL" id="SFC75698.1"/>
    </source>
</evidence>
<proteinExistence type="predicted"/>
<keyword evidence="3" id="KW-0378">Hydrolase</keyword>
<dbReference type="AlphaFoldDB" id="A0A1I1LXL0"/>
<evidence type="ECO:0000313" key="7">
    <source>
        <dbReference type="Proteomes" id="UP000199672"/>
    </source>
</evidence>
<dbReference type="GO" id="GO:0046872">
    <property type="term" value="F:metal ion binding"/>
    <property type="evidence" value="ECO:0007669"/>
    <property type="project" value="UniProtKB-KW"/>
</dbReference>
<evidence type="ECO:0000256" key="2">
    <source>
        <dbReference type="ARBA" id="ARBA00022723"/>
    </source>
</evidence>
<dbReference type="Proteomes" id="UP000199672">
    <property type="component" value="Unassembled WGS sequence"/>
</dbReference>
<dbReference type="PANTHER" id="PTHR37326">
    <property type="entry name" value="BLL3975 PROTEIN"/>
    <property type="match status" value="1"/>
</dbReference>
<dbReference type="InterPro" id="IPR055438">
    <property type="entry name" value="AstE_AspA_cat"/>
</dbReference>
<dbReference type="GO" id="GO:0016811">
    <property type="term" value="F:hydrolase activity, acting on carbon-nitrogen (but not peptide) bonds, in linear amides"/>
    <property type="evidence" value="ECO:0007669"/>
    <property type="project" value="InterPro"/>
</dbReference>
<accession>A0A1I1LXL0</accession>
<dbReference type="GO" id="GO:0016788">
    <property type="term" value="F:hydrolase activity, acting on ester bonds"/>
    <property type="evidence" value="ECO:0007669"/>
    <property type="project" value="InterPro"/>
</dbReference>
<dbReference type="InterPro" id="IPR053138">
    <property type="entry name" value="N-alpha-Ac-DABA_deacetylase"/>
</dbReference>
<evidence type="ECO:0000259" key="5">
    <source>
        <dbReference type="Pfam" id="PF24827"/>
    </source>
</evidence>
<evidence type="ECO:0000256" key="1">
    <source>
        <dbReference type="ARBA" id="ARBA00001947"/>
    </source>
</evidence>
<keyword evidence="2" id="KW-0479">Metal-binding</keyword>
<dbReference type="PIRSF" id="PIRSF039012">
    <property type="entry name" value="ASP"/>
    <property type="match status" value="1"/>
</dbReference>
<dbReference type="InterPro" id="IPR043795">
    <property type="entry name" value="N-alpha-Ac-DABA-like"/>
</dbReference>
<sequence>MILEQKQSAITDTIFRLTAADSSLAYIPATLISGRHKGPTFTISAGIYGMGYSAIASLLQLRREIDPEKLSGSLIIIPIMNLESFYNRTPFVSPGDQLNLNLAFPGSPAGTITEVTADFITTGIFDATDIFLEMHGGGVNENLIAHACYYDNKEFQNQTLLAARLSEISGLSTVVSQPYTQASGQPARQAFKQAVRLGIPALSIAIGKLGSNEKTDILSAKNAVYRMMHELKMYENKKVAAASPVKHRYTKQVSVSSTGRGLFHSSFKAGGIVTKDEEIGYITDVFGRNVRIITAPLSGTILKKNMGLAVDDGEILFYIGRREK</sequence>
<protein>
    <recommendedName>
        <fullName evidence="5">Succinylglutamate desuccinylase/Aspartoacylase catalytic domain-containing protein</fullName>
    </recommendedName>
</protein>
<dbReference type="SUPFAM" id="SSF53187">
    <property type="entry name" value="Zn-dependent exopeptidases"/>
    <property type="match status" value="1"/>
</dbReference>
<keyword evidence="7" id="KW-1185">Reference proteome</keyword>
<feature type="domain" description="Succinylglutamate desuccinylase/Aspartoacylase catalytic" evidence="5">
    <location>
        <begin position="38"/>
        <end position="229"/>
    </location>
</feature>
<gene>
    <name evidence="6" type="ORF">SAMN05216297_102168</name>
</gene>
<dbReference type="Pfam" id="PF24827">
    <property type="entry name" value="AstE_AspA_cat"/>
    <property type="match status" value="1"/>
</dbReference>
<dbReference type="EMBL" id="FOMH01000002">
    <property type="protein sequence ID" value="SFC75698.1"/>
    <property type="molecule type" value="Genomic_DNA"/>
</dbReference>